<evidence type="ECO:0000313" key="2">
    <source>
        <dbReference type="Proteomes" id="UP001215097"/>
    </source>
</evidence>
<evidence type="ECO:0000313" key="1">
    <source>
        <dbReference type="EMBL" id="WDM44332.1"/>
    </source>
</evidence>
<protein>
    <recommendedName>
        <fullName evidence="3">Phospholipase D-like domain-containing protein</fullName>
    </recommendedName>
</protein>
<dbReference type="Proteomes" id="UP001215097">
    <property type="component" value="Chromosome"/>
</dbReference>
<dbReference type="Gene3D" id="3.30.870.10">
    <property type="entry name" value="Endonuclease Chain A"/>
    <property type="match status" value="1"/>
</dbReference>
<dbReference type="EMBL" id="CP078075">
    <property type="protein sequence ID" value="WDM44332.1"/>
    <property type="molecule type" value="Genomic_DNA"/>
</dbReference>
<proteinExistence type="predicted"/>
<evidence type="ECO:0008006" key="3">
    <source>
        <dbReference type="Google" id="ProtNLM"/>
    </source>
</evidence>
<organism evidence="1 2">
    <name type="scientific">Microbacterium luteolum</name>
    <name type="common">Aureobacterium luteolum</name>
    <dbReference type="NCBI Taxonomy" id="69367"/>
    <lineage>
        <taxon>Bacteria</taxon>
        <taxon>Bacillati</taxon>
        <taxon>Actinomycetota</taxon>
        <taxon>Actinomycetes</taxon>
        <taxon>Micrococcales</taxon>
        <taxon>Microbacteriaceae</taxon>
        <taxon>Microbacterium</taxon>
    </lineage>
</organism>
<name>A0ABY7XTP9_MICLT</name>
<accession>A0ABY7XTP9</accession>
<keyword evidence="2" id="KW-1185">Reference proteome</keyword>
<dbReference type="SUPFAM" id="SSF56024">
    <property type="entry name" value="Phospholipase D/nuclease"/>
    <property type="match status" value="1"/>
</dbReference>
<gene>
    <name evidence="1" type="ORF">KV395_14230</name>
</gene>
<dbReference type="RefSeq" id="WP_282214470.1">
    <property type="nucleotide sequence ID" value="NZ_BAAAUN010000001.1"/>
</dbReference>
<sequence length="430" mass="47900">MSYLTDQDVAERFREARPGRDLVAIEEAAIPVTVLRVLVSAQEEKPLPLLEEFVLRALFNGIREIGEVASFLGLGADQLDDALIAQVQAGNITYRGDGEVATLTSRGKLAAIDLMSISAIEQEIPACFDRSIWRVTEYRESDLIAKKAAREQGLLVMPAARTQHIEREDLRLMDLEHLVSPGKGRARRLQLLSILRSRVTKHRYLPVKLALFSDGVRTEPEILVIVNGEESFSHQRELESLGGAVALGMKVELPSAVPFVSSSNFEPQDVADRGDDAASITQIGVFEHPLRLRAALSSAQRRILIISPWIRRAVVNSQFLTDLERRLKGGVDVQIGYGIGLDGAGTDQAAVDKLNVLARTYLNFNFVRLPNTHAKILIYDDLYITSSFNWLSFRGDPKRTYRMEEGTLVEGVAQTDRVHARYSRVLKDSQ</sequence>
<reference evidence="1 2" key="1">
    <citation type="submission" date="2021-06" db="EMBL/GenBank/DDBJ databases">
        <title>Genome-based taxonomic framework of Microbacterium strains isolated from marine environment, the description of four new species and reclassification of four preexisting species.</title>
        <authorList>
            <person name="Lee S.D."/>
            <person name="Kim S.-M."/>
            <person name="Byeon Y.-S."/>
            <person name="Yang H.L."/>
            <person name="Kim I.S."/>
        </authorList>
    </citation>
    <scope>NUCLEOTIDE SEQUENCE [LARGE SCALE GENOMIC DNA]</scope>
    <source>
        <strain evidence="1 2">KACC 14465</strain>
    </source>
</reference>